<accession>A0A2I2Z214</accession>
<reference evidence="3" key="1">
    <citation type="submission" date="2011-05" db="EMBL/GenBank/DDBJ databases">
        <title>Insights into the evolution of the great apes provided by the gorilla genome.</title>
        <authorList>
            <person name="Scally A."/>
        </authorList>
    </citation>
    <scope>NUCLEOTIDE SEQUENCE [LARGE SCALE GENOMIC DNA]</scope>
</reference>
<sequence>MRGRPCSWSSSEQLLSSPRLRNPDHPPPASEAAVQEAEAGQSRPRTHGRVHSREKHRQARRAGKMLFSRIPACCPRCSARRAKQDSYRKTP</sequence>
<dbReference type="GeneTree" id="ENSGT00910000147302"/>
<proteinExistence type="predicted"/>
<evidence type="ECO:0000313" key="2">
    <source>
        <dbReference type="Ensembl" id="ENSGGOP00000041207.1"/>
    </source>
</evidence>
<organism evidence="2 3">
    <name type="scientific">Gorilla gorilla gorilla</name>
    <name type="common">Western lowland gorilla</name>
    <dbReference type="NCBI Taxonomy" id="9595"/>
    <lineage>
        <taxon>Eukaryota</taxon>
        <taxon>Metazoa</taxon>
        <taxon>Chordata</taxon>
        <taxon>Craniata</taxon>
        <taxon>Vertebrata</taxon>
        <taxon>Euteleostomi</taxon>
        <taxon>Mammalia</taxon>
        <taxon>Eutheria</taxon>
        <taxon>Euarchontoglires</taxon>
        <taxon>Primates</taxon>
        <taxon>Haplorrhini</taxon>
        <taxon>Catarrhini</taxon>
        <taxon>Hominidae</taxon>
        <taxon>Gorilla</taxon>
    </lineage>
</organism>
<feature type="compositionally biased region" description="Basic residues" evidence="1">
    <location>
        <begin position="44"/>
        <end position="63"/>
    </location>
</feature>
<reference evidence="2 3" key="2">
    <citation type="journal article" date="2012" name="Nature">
        <title>Insights into hominid evolution from the gorilla genome sequence.</title>
        <authorList>
            <person name="Scally A."/>
            <person name="Dutheil J.Y."/>
            <person name="Hillier L.W."/>
            <person name="Jordan G.E."/>
            <person name="Goodhead I."/>
            <person name="Herrero J."/>
            <person name="Hobolth A."/>
            <person name="Lappalainen T."/>
            <person name="Mailund T."/>
            <person name="Marques-Bonet T."/>
            <person name="McCarthy S."/>
            <person name="Montgomery S.H."/>
            <person name="Schwalie P.C."/>
            <person name="Tang Y.A."/>
            <person name="Ward M.C."/>
            <person name="Xue Y."/>
            <person name="Yngvadottir B."/>
            <person name="Alkan C."/>
            <person name="Andersen L.N."/>
            <person name="Ayub Q."/>
            <person name="Ball E.V."/>
            <person name="Beal K."/>
            <person name="Bradley B.J."/>
            <person name="Chen Y."/>
            <person name="Clee C.M."/>
            <person name="Fitzgerald S."/>
            <person name="Graves T.A."/>
            <person name="Gu Y."/>
            <person name="Heath P."/>
            <person name="Heger A."/>
            <person name="Karakoc E."/>
            <person name="Kolb-Kokocinski A."/>
            <person name="Laird G.K."/>
            <person name="Lunter G."/>
            <person name="Meader S."/>
            <person name="Mort M."/>
            <person name="Mullikin J.C."/>
            <person name="Munch K."/>
            <person name="O'Connor T.D."/>
            <person name="Phillips A.D."/>
            <person name="Prado-Martinez J."/>
            <person name="Rogers A.S."/>
            <person name="Sajjadian S."/>
            <person name="Schmidt D."/>
            <person name="Shaw K."/>
            <person name="Simpson J.T."/>
            <person name="Stenson P.D."/>
            <person name="Turner D.J."/>
            <person name="Vigilant L."/>
            <person name="Vilella A.J."/>
            <person name="Whitener W."/>
            <person name="Zhu B."/>
            <person name="Cooper D.N."/>
            <person name="de Jong P."/>
            <person name="Dermitzakis E.T."/>
            <person name="Eichler E.E."/>
            <person name="Flicek P."/>
            <person name="Goldman N."/>
            <person name="Mundy N.I."/>
            <person name="Ning Z."/>
            <person name="Odom D.T."/>
            <person name="Ponting C.P."/>
            <person name="Quail M.A."/>
            <person name="Ryder O.A."/>
            <person name="Searle S.M."/>
            <person name="Warren W.C."/>
            <person name="Wilson R.K."/>
            <person name="Schierup M.H."/>
            <person name="Rogers J."/>
            <person name="Tyler-Smith C."/>
            <person name="Durbin R."/>
        </authorList>
    </citation>
    <scope>NUCLEOTIDE SEQUENCE [LARGE SCALE GENOMIC DNA]</scope>
</reference>
<evidence type="ECO:0000313" key="3">
    <source>
        <dbReference type="Proteomes" id="UP000001519"/>
    </source>
</evidence>
<evidence type="ECO:0000256" key="1">
    <source>
        <dbReference type="SAM" id="MobiDB-lite"/>
    </source>
</evidence>
<dbReference type="Proteomes" id="UP000001519">
    <property type="component" value="Chromosome 12"/>
</dbReference>
<dbReference type="InParanoid" id="A0A2I2Z214"/>
<reference evidence="2" key="3">
    <citation type="submission" date="2025-08" db="UniProtKB">
        <authorList>
            <consortium name="Ensembl"/>
        </authorList>
    </citation>
    <scope>IDENTIFICATION</scope>
</reference>
<dbReference type="Bgee" id="ENSGGOG00000041683">
    <property type="expression patterns" value="Expressed in testis and 3 other cell types or tissues"/>
</dbReference>
<reference evidence="2" key="4">
    <citation type="submission" date="2025-09" db="UniProtKB">
        <authorList>
            <consortium name="Ensembl"/>
        </authorList>
    </citation>
    <scope>IDENTIFICATION</scope>
</reference>
<feature type="compositionally biased region" description="Low complexity" evidence="1">
    <location>
        <begin position="7"/>
        <end position="20"/>
    </location>
</feature>
<feature type="region of interest" description="Disordered" evidence="1">
    <location>
        <begin position="1"/>
        <end position="65"/>
    </location>
</feature>
<protein>
    <submittedName>
        <fullName evidence="2">Uncharacterized protein</fullName>
    </submittedName>
</protein>
<name>A0A2I2Z214_GORGO</name>
<dbReference type="AlphaFoldDB" id="A0A2I2Z214"/>
<dbReference type="EMBL" id="CABD030087599">
    <property type="status" value="NOT_ANNOTATED_CDS"/>
    <property type="molecule type" value="Genomic_DNA"/>
</dbReference>
<dbReference type="Ensembl" id="ENSGGOT00000068130.1">
    <property type="protein sequence ID" value="ENSGGOP00000041207.1"/>
    <property type="gene ID" value="ENSGGOG00000041683.1"/>
</dbReference>
<keyword evidence="3" id="KW-1185">Reference proteome</keyword>